<dbReference type="InterPro" id="IPR019430">
    <property type="entry name" value="7TM_GPCR_serpentine_rcpt_Srx"/>
</dbReference>
<name>A0A4U5NBK9_STECR</name>
<organism evidence="3 4">
    <name type="scientific">Steinernema carpocapsae</name>
    <name type="common">Entomopathogenic nematode</name>
    <dbReference type="NCBI Taxonomy" id="34508"/>
    <lineage>
        <taxon>Eukaryota</taxon>
        <taxon>Metazoa</taxon>
        <taxon>Ecdysozoa</taxon>
        <taxon>Nematoda</taxon>
        <taxon>Chromadorea</taxon>
        <taxon>Rhabditida</taxon>
        <taxon>Tylenchina</taxon>
        <taxon>Panagrolaimomorpha</taxon>
        <taxon>Strongyloidoidea</taxon>
        <taxon>Steinernematidae</taxon>
        <taxon>Steinernema</taxon>
    </lineage>
</organism>
<keyword evidence="1" id="KW-0812">Transmembrane</keyword>
<protein>
    <recommendedName>
        <fullName evidence="2">7TM GPCR serpentine receptor class x (Srx) domain-containing protein</fullName>
    </recommendedName>
</protein>
<dbReference type="CDD" id="cd00637">
    <property type="entry name" value="7tm_classA_rhodopsin-like"/>
    <property type="match status" value="1"/>
</dbReference>
<sequence length="252" mass="28093">MHLSVLFFVYRLKTFWNAFGLLCASKSVAQVMLTLVFLGWSAPLAIKQSTLGSPSKANIWMGRAQQLLDFVTLLSDAAIAVNRFCAISFPSRYRHFSGKHLLSGFVGLLWVLAMLVVFLFAMNRGDVFFDAQVLIWQAVYSESLVSFINQIGFDMSLTVGVILIDMATFISVVLYKMVKSNLPFVSQPSSPSKQVPRHKVSTKSSVFFAQIAVQNVLGLLNVVLIYTCTTGDSFIIFFMNFALWIIIINTDA</sequence>
<evidence type="ECO:0000313" key="3">
    <source>
        <dbReference type="EMBL" id="TKR79853.1"/>
    </source>
</evidence>
<accession>A0A4U5NBK9</accession>
<dbReference type="OrthoDB" id="5825164at2759"/>
<comment type="caution">
    <text evidence="3">The sequence shown here is derived from an EMBL/GenBank/DDBJ whole genome shotgun (WGS) entry which is preliminary data.</text>
</comment>
<dbReference type="Proteomes" id="UP000298663">
    <property type="component" value="Unassembled WGS sequence"/>
</dbReference>
<keyword evidence="4" id="KW-1185">Reference proteome</keyword>
<reference evidence="3 4" key="2">
    <citation type="journal article" date="2019" name="G3 (Bethesda)">
        <title>Hybrid Assembly of the Genome of the Entomopathogenic Nematode Steinernema carpocapsae Identifies the X-Chromosome.</title>
        <authorList>
            <person name="Serra L."/>
            <person name="Macchietto M."/>
            <person name="Macias-Munoz A."/>
            <person name="McGill C.J."/>
            <person name="Rodriguez I.M."/>
            <person name="Rodriguez B."/>
            <person name="Murad R."/>
            <person name="Mortazavi A."/>
        </authorList>
    </citation>
    <scope>NUCLEOTIDE SEQUENCE [LARGE SCALE GENOMIC DNA]</scope>
    <source>
        <strain evidence="3 4">ALL</strain>
    </source>
</reference>
<dbReference type="EMBL" id="AZBU02000004">
    <property type="protein sequence ID" value="TKR79853.1"/>
    <property type="molecule type" value="Genomic_DNA"/>
</dbReference>
<gene>
    <name evidence="3" type="ORF">L596_014012</name>
</gene>
<feature type="transmembrane region" description="Helical" evidence="1">
    <location>
        <begin position="101"/>
        <end position="121"/>
    </location>
</feature>
<dbReference type="PANTHER" id="PTHR23017">
    <property type="entry name" value="SERPENTINE RECEPTOR, CLASS X"/>
    <property type="match status" value="1"/>
</dbReference>
<dbReference type="Pfam" id="PF10328">
    <property type="entry name" value="7TM_GPCR_Srx"/>
    <property type="match status" value="1"/>
</dbReference>
<evidence type="ECO:0000259" key="2">
    <source>
        <dbReference type="Pfam" id="PF10328"/>
    </source>
</evidence>
<keyword evidence="1" id="KW-1133">Transmembrane helix</keyword>
<feature type="domain" description="7TM GPCR serpentine receptor class x (Srx)" evidence="2">
    <location>
        <begin position="3"/>
        <end position="251"/>
    </location>
</feature>
<evidence type="ECO:0000313" key="4">
    <source>
        <dbReference type="Proteomes" id="UP000298663"/>
    </source>
</evidence>
<feature type="transmembrane region" description="Helical" evidence="1">
    <location>
        <begin position="233"/>
        <end position="250"/>
    </location>
</feature>
<feature type="transmembrane region" description="Helical" evidence="1">
    <location>
        <begin position="157"/>
        <end position="175"/>
    </location>
</feature>
<dbReference type="PANTHER" id="PTHR23017:SF3">
    <property type="entry name" value="G-PROTEIN COUPLED RECEPTORS FAMILY 1 PROFILE DOMAIN-CONTAINING PROTEIN"/>
    <property type="match status" value="1"/>
</dbReference>
<dbReference type="Gene3D" id="1.20.1070.10">
    <property type="entry name" value="Rhodopsin 7-helix transmembrane proteins"/>
    <property type="match status" value="1"/>
</dbReference>
<dbReference type="SUPFAM" id="SSF81321">
    <property type="entry name" value="Family A G protein-coupled receptor-like"/>
    <property type="match status" value="1"/>
</dbReference>
<dbReference type="AlphaFoldDB" id="A0A4U5NBK9"/>
<evidence type="ECO:0000256" key="1">
    <source>
        <dbReference type="SAM" id="Phobius"/>
    </source>
</evidence>
<proteinExistence type="predicted"/>
<reference evidence="3 4" key="1">
    <citation type="journal article" date="2015" name="Genome Biol.">
        <title>Comparative genomics of Steinernema reveals deeply conserved gene regulatory networks.</title>
        <authorList>
            <person name="Dillman A.R."/>
            <person name="Macchietto M."/>
            <person name="Porter C.F."/>
            <person name="Rogers A."/>
            <person name="Williams B."/>
            <person name="Antoshechkin I."/>
            <person name="Lee M.M."/>
            <person name="Goodwin Z."/>
            <person name="Lu X."/>
            <person name="Lewis E.E."/>
            <person name="Goodrich-Blair H."/>
            <person name="Stock S.P."/>
            <person name="Adams B.J."/>
            <person name="Sternberg P.W."/>
            <person name="Mortazavi A."/>
        </authorList>
    </citation>
    <scope>NUCLEOTIDE SEQUENCE [LARGE SCALE GENOMIC DNA]</scope>
    <source>
        <strain evidence="3 4">ALL</strain>
    </source>
</reference>
<keyword evidence="1" id="KW-0472">Membrane</keyword>